<organism evidence="2 3">
    <name type="scientific">Ambrosiozyma monospora</name>
    <name type="common">Yeast</name>
    <name type="synonym">Endomycopsis monosporus</name>
    <dbReference type="NCBI Taxonomy" id="43982"/>
    <lineage>
        <taxon>Eukaryota</taxon>
        <taxon>Fungi</taxon>
        <taxon>Dikarya</taxon>
        <taxon>Ascomycota</taxon>
        <taxon>Saccharomycotina</taxon>
        <taxon>Pichiomycetes</taxon>
        <taxon>Pichiales</taxon>
        <taxon>Pichiaceae</taxon>
        <taxon>Ambrosiozyma</taxon>
    </lineage>
</organism>
<feature type="region of interest" description="Disordered" evidence="1">
    <location>
        <begin position="1"/>
        <end position="67"/>
    </location>
</feature>
<dbReference type="AlphaFoldDB" id="A0A9W6YVE6"/>
<keyword evidence="3" id="KW-1185">Reference proteome</keyword>
<feature type="compositionally biased region" description="Basic and acidic residues" evidence="1">
    <location>
        <begin position="1"/>
        <end position="36"/>
    </location>
</feature>
<feature type="region of interest" description="Disordered" evidence="1">
    <location>
        <begin position="114"/>
        <end position="138"/>
    </location>
</feature>
<name>A0A9W6YVE6_AMBMO</name>
<feature type="compositionally biased region" description="Polar residues" evidence="1">
    <location>
        <begin position="37"/>
        <end position="64"/>
    </location>
</feature>
<comment type="caution">
    <text evidence="2">The sequence shown here is derived from an EMBL/GenBank/DDBJ whole genome shotgun (WGS) entry which is preliminary data.</text>
</comment>
<feature type="compositionally biased region" description="Low complexity" evidence="1">
    <location>
        <begin position="124"/>
        <end position="138"/>
    </location>
</feature>
<protein>
    <submittedName>
        <fullName evidence="2">Unnamed protein product</fullName>
    </submittedName>
</protein>
<evidence type="ECO:0000256" key="1">
    <source>
        <dbReference type="SAM" id="MobiDB-lite"/>
    </source>
</evidence>
<evidence type="ECO:0000313" key="3">
    <source>
        <dbReference type="Proteomes" id="UP001165063"/>
    </source>
</evidence>
<dbReference type="Proteomes" id="UP001165063">
    <property type="component" value="Unassembled WGS sequence"/>
</dbReference>
<gene>
    <name evidence="2" type="ORF">Amon01_000565800</name>
</gene>
<evidence type="ECO:0000313" key="2">
    <source>
        <dbReference type="EMBL" id="GMG39834.1"/>
    </source>
</evidence>
<dbReference type="EMBL" id="BSXU01003229">
    <property type="protein sequence ID" value="GMG39834.1"/>
    <property type="molecule type" value="Genomic_DNA"/>
</dbReference>
<proteinExistence type="predicted"/>
<reference evidence="2" key="1">
    <citation type="submission" date="2023-04" db="EMBL/GenBank/DDBJ databases">
        <title>Ambrosiozyma monospora NBRC 1965.</title>
        <authorList>
            <person name="Ichikawa N."/>
            <person name="Sato H."/>
            <person name="Tonouchi N."/>
        </authorList>
    </citation>
    <scope>NUCLEOTIDE SEQUENCE</scope>
    <source>
        <strain evidence="2">NBRC 1965</strain>
    </source>
</reference>
<sequence length="357" mass="40213">MSEHGDSNILEEEKTPLKSESHDTFSSEVEKHEVHRNTSQAQTTLAQPTSVSNQDATDQLSNDKYPTREELNNVLGMMREFLHRYDSMFTNSSGSAPSVTSTVTNSSNAIATPKPTALIDSNHTPISTTSSSPVISRSQAPEQGYMSSYITESNPSEGITEQDKYNATFWAKGIISVLKRDVEASKSDLKNYFIFEADKPDLTVEMLFSNWWNIVRSKPSNAYHTVNLLLSEEPALWNLHNFECAQFEHSENKSSLKLYALELLSKEVYHFMLNVLNYRAGMEFPDSDSERDSYLGKPSALARMITGFQKEPGEPAILREYLDAMLTPISIDICEALEKIILTDKRIKALDDMAKRK</sequence>
<accession>A0A9W6YVE6</accession>